<evidence type="ECO:0000313" key="2">
    <source>
        <dbReference type="EMBL" id="KAF6348993.1"/>
    </source>
</evidence>
<evidence type="ECO:0000256" key="1">
    <source>
        <dbReference type="SAM" id="MobiDB-lite"/>
    </source>
</evidence>
<evidence type="ECO:0000313" key="3">
    <source>
        <dbReference type="Proteomes" id="UP000527355"/>
    </source>
</evidence>
<gene>
    <name evidence="2" type="ORF">mMyoMyo1_011583</name>
</gene>
<dbReference type="AlphaFoldDB" id="A0A7J7XH09"/>
<organism evidence="2 3">
    <name type="scientific">Myotis myotis</name>
    <name type="common">Greater mouse-eared bat</name>
    <name type="synonym">Vespertilio myotis</name>
    <dbReference type="NCBI Taxonomy" id="51298"/>
    <lineage>
        <taxon>Eukaryota</taxon>
        <taxon>Metazoa</taxon>
        <taxon>Chordata</taxon>
        <taxon>Craniata</taxon>
        <taxon>Vertebrata</taxon>
        <taxon>Euteleostomi</taxon>
        <taxon>Mammalia</taxon>
        <taxon>Eutheria</taxon>
        <taxon>Laurasiatheria</taxon>
        <taxon>Chiroptera</taxon>
        <taxon>Yangochiroptera</taxon>
        <taxon>Vespertilionidae</taxon>
        <taxon>Myotis</taxon>
    </lineage>
</organism>
<sequence>MALKHARPCLPSIASGICVHLRERGRSPSRTNSAGTGRPGCQLQGQARVPAPPHRRATSVDRRAVPPSGPVTLDLSRLPVCPDSLSRPGHRHWTRAPDPARPHLPASHPPRPSFLTRPPLQAAGCRLPCLWGTRFSPQQPPLPWAPLGPGVPSLSLGFPRKAEGSRPWRLSELPGALSPARFPAQPGSPPASALSEHPSLRAEVKP</sequence>
<dbReference type="EMBL" id="JABWUV010000006">
    <property type="protein sequence ID" value="KAF6348993.1"/>
    <property type="molecule type" value="Genomic_DNA"/>
</dbReference>
<feature type="region of interest" description="Disordered" evidence="1">
    <location>
        <begin position="24"/>
        <end position="108"/>
    </location>
</feature>
<proteinExistence type="predicted"/>
<comment type="caution">
    <text evidence="2">The sequence shown here is derived from an EMBL/GenBank/DDBJ whole genome shotgun (WGS) entry which is preliminary data.</text>
</comment>
<reference evidence="2 3" key="1">
    <citation type="journal article" date="2020" name="Nature">
        <title>Six reference-quality genomes reveal evolution of bat adaptations.</title>
        <authorList>
            <person name="Jebb D."/>
            <person name="Huang Z."/>
            <person name="Pippel M."/>
            <person name="Hughes G.M."/>
            <person name="Lavrichenko K."/>
            <person name="Devanna P."/>
            <person name="Winkler S."/>
            <person name="Jermiin L.S."/>
            <person name="Skirmuntt E.C."/>
            <person name="Katzourakis A."/>
            <person name="Burkitt-Gray L."/>
            <person name="Ray D.A."/>
            <person name="Sullivan K.A.M."/>
            <person name="Roscito J.G."/>
            <person name="Kirilenko B.M."/>
            <person name="Davalos L.M."/>
            <person name="Corthals A.P."/>
            <person name="Power M.L."/>
            <person name="Jones G."/>
            <person name="Ransome R.D."/>
            <person name="Dechmann D.K.N."/>
            <person name="Locatelli A.G."/>
            <person name="Puechmaille S.J."/>
            <person name="Fedrigo O."/>
            <person name="Jarvis E.D."/>
            <person name="Hiller M."/>
            <person name="Vernes S.C."/>
            <person name="Myers E.W."/>
            <person name="Teeling E.C."/>
        </authorList>
    </citation>
    <scope>NUCLEOTIDE SEQUENCE [LARGE SCALE GENOMIC DNA]</scope>
    <source>
        <strain evidence="2">MMyoMyo1</strain>
        <tissue evidence="2">Flight muscle</tissue>
    </source>
</reference>
<name>A0A7J7XH09_MYOMY</name>
<accession>A0A7J7XH09</accession>
<dbReference type="Proteomes" id="UP000527355">
    <property type="component" value="Unassembled WGS sequence"/>
</dbReference>
<keyword evidence="3" id="KW-1185">Reference proteome</keyword>
<protein>
    <submittedName>
        <fullName evidence="2">Uncharacterized protein</fullName>
    </submittedName>
</protein>
<feature type="region of interest" description="Disordered" evidence="1">
    <location>
        <begin position="155"/>
        <end position="206"/>
    </location>
</feature>